<dbReference type="Pfam" id="PF10294">
    <property type="entry name" value="Methyltransf_16"/>
    <property type="match status" value="1"/>
</dbReference>
<keyword evidence="3" id="KW-1185">Reference proteome</keyword>
<dbReference type="InterPro" id="IPR002110">
    <property type="entry name" value="Ankyrin_rpt"/>
</dbReference>
<dbReference type="AlphaFoldDB" id="A0AAD9GF19"/>
<dbReference type="EMBL" id="JAHBMH010000033">
    <property type="protein sequence ID" value="KAK1937274.1"/>
    <property type="molecule type" value="Genomic_DNA"/>
</dbReference>
<dbReference type="SUPFAM" id="SSF48403">
    <property type="entry name" value="Ankyrin repeat"/>
    <property type="match status" value="2"/>
</dbReference>
<dbReference type="Gene3D" id="1.25.40.20">
    <property type="entry name" value="Ankyrin repeat-containing domain"/>
    <property type="match status" value="1"/>
</dbReference>
<dbReference type="Proteomes" id="UP001195914">
    <property type="component" value="Unassembled WGS sequence"/>
</dbReference>
<evidence type="ECO:0000256" key="1">
    <source>
        <dbReference type="PROSITE-ProRule" id="PRU00023"/>
    </source>
</evidence>
<dbReference type="InterPro" id="IPR029063">
    <property type="entry name" value="SAM-dependent_MTases_sf"/>
</dbReference>
<name>A0AAD9GF19_BABDI</name>
<reference evidence="2" key="2">
    <citation type="submission" date="2021-05" db="EMBL/GenBank/DDBJ databases">
        <authorList>
            <person name="Pain A."/>
        </authorList>
    </citation>
    <scope>NUCLEOTIDE SEQUENCE</scope>
    <source>
        <strain evidence="2">1802A</strain>
    </source>
</reference>
<evidence type="ECO:0000313" key="3">
    <source>
        <dbReference type="Proteomes" id="UP001195914"/>
    </source>
</evidence>
<feature type="repeat" description="ANK" evidence="1">
    <location>
        <begin position="85"/>
        <end position="117"/>
    </location>
</feature>
<dbReference type="Gene3D" id="3.40.50.150">
    <property type="entry name" value="Vaccinia Virus protein VP39"/>
    <property type="match status" value="1"/>
</dbReference>
<gene>
    <name evidence="2" type="ORF">X943_000661</name>
</gene>
<proteinExistence type="predicted"/>
<dbReference type="InterPro" id="IPR019410">
    <property type="entry name" value="Methyltransf_16"/>
</dbReference>
<dbReference type="SMART" id="SM00248">
    <property type="entry name" value="ANK"/>
    <property type="match status" value="3"/>
</dbReference>
<sequence>MDEPSIHQDSSDEIMDFNEEWLYCLRANELSEAVEMLKERLVTDVNAVDQNGNGALHYCCANNLGEAVVFLLKECKLDYCRVNNNGNTPLQWAVQTNSMEAAQQLLIHDYNVHRAEYVTSDYYKELELVALRDEFKLDEATKSHYNILEYSNGYAENNKINLMTKNVFGKSILNDAFNAKDQNILHAILEHPAAAVLDEQNQDEQTELPVERMLVNGVNGVVHAFQFTAAENADNRHPEVKARELEIKDEDILNSKCAELDRSGEVIWETDLVAAQWLTALAKDGKFKGKKVLQLGSGCGLSAIAMYVSAMFYGKKPKELMFTDVSKHTMNNLIFNVELNRLHEQGGISINTLDWTNEDSWPKKPEGGLATFDIIVGSDLVYDENLVMPLANTISGLLDGQRGELFYVFKAERQGSNLIPEALQKLGFDVQMQQAPKRYLVNPLTSNDDRVIELFFPELKTDDFTMLHARRK</sequence>
<keyword evidence="1" id="KW-0040">ANK repeat</keyword>
<dbReference type="InterPro" id="IPR036770">
    <property type="entry name" value="Ankyrin_rpt-contain_sf"/>
</dbReference>
<dbReference type="Pfam" id="PF12796">
    <property type="entry name" value="Ank_2"/>
    <property type="match status" value="1"/>
</dbReference>
<dbReference type="PANTHER" id="PTHR14614">
    <property type="entry name" value="HEPATOCELLULAR CARCINOMA-ASSOCIATED ANTIGEN"/>
    <property type="match status" value="1"/>
</dbReference>
<reference evidence="2" key="1">
    <citation type="journal article" date="2014" name="Nucleic Acids Res.">
        <title>The evolutionary dynamics of variant antigen genes in Babesia reveal a history of genomic innovation underlying host-parasite interaction.</title>
        <authorList>
            <person name="Jackson A.P."/>
            <person name="Otto T.D."/>
            <person name="Darby A."/>
            <person name="Ramaprasad A."/>
            <person name="Xia D."/>
            <person name="Echaide I.E."/>
            <person name="Farber M."/>
            <person name="Gahlot S."/>
            <person name="Gamble J."/>
            <person name="Gupta D."/>
            <person name="Gupta Y."/>
            <person name="Jackson L."/>
            <person name="Malandrin L."/>
            <person name="Malas T.B."/>
            <person name="Moussa E."/>
            <person name="Nair M."/>
            <person name="Reid A.J."/>
            <person name="Sanders M."/>
            <person name="Sharma J."/>
            <person name="Tracey A."/>
            <person name="Quail M.A."/>
            <person name="Weir W."/>
            <person name="Wastling J.M."/>
            <person name="Hall N."/>
            <person name="Willadsen P."/>
            <person name="Lingelbach K."/>
            <person name="Shiels B."/>
            <person name="Tait A."/>
            <person name="Berriman M."/>
            <person name="Allred D.R."/>
            <person name="Pain A."/>
        </authorList>
    </citation>
    <scope>NUCLEOTIDE SEQUENCE</scope>
    <source>
        <strain evidence="2">1802A</strain>
    </source>
</reference>
<comment type="caution">
    <text evidence="2">The sequence shown here is derived from an EMBL/GenBank/DDBJ whole genome shotgun (WGS) entry which is preliminary data.</text>
</comment>
<protein>
    <submittedName>
        <fullName evidence="2">Uncharacterized protein</fullName>
    </submittedName>
</protein>
<dbReference type="PROSITE" id="PS50088">
    <property type="entry name" value="ANK_REPEAT"/>
    <property type="match status" value="1"/>
</dbReference>
<organism evidence="2 3">
    <name type="scientific">Babesia divergens</name>
    <dbReference type="NCBI Taxonomy" id="32595"/>
    <lineage>
        <taxon>Eukaryota</taxon>
        <taxon>Sar</taxon>
        <taxon>Alveolata</taxon>
        <taxon>Apicomplexa</taxon>
        <taxon>Aconoidasida</taxon>
        <taxon>Piroplasmida</taxon>
        <taxon>Babesiidae</taxon>
        <taxon>Babesia</taxon>
    </lineage>
</organism>
<dbReference type="SUPFAM" id="SSF53335">
    <property type="entry name" value="S-adenosyl-L-methionine-dependent methyltransferases"/>
    <property type="match status" value="1"/>
</dbReference>
<accession>A0AAD9GF19</accession>
<evidence type="ECO:0000313" key="2">
    <source>
        <dbReference type="EMBL" id="KAK1937274.1"/>
    </source>
</evidence>